<organism evidence="2">
    <name type="scientific">Anguilla anguilla</name>
    <name type="common">European freshwater eel</name>
    <name type="synonym">Muraena anguilla</name>
    <dbReference type="NCBI Taxonomy" id="7936"/>
    <lineage>
        <taxon>Eukaryota</taxon>
        <taxon>Metazoa</taxon>
        <taxon>Chordata</taxon>
        <taxon>Craniata</taxon>
        <taxon>Vertebrata</taxon>
        <taxon>Euteleostomi</taxon>
        <taxon>Actinopterygii</taxon>
        <taxon>Neopterygii</taxon>
        <taxon>Teleostei</taxon>
        <taxon>Anguilliformes</taxon>
        <taxon>Anguillidae</taxon>
        <taxon>Anguilla</taxon>
    </lineage>
</organism>
<protein>
    <submittedName>
        <fullName evidence="2">Uncharacterized protein</fullName>
    </submittedName>
</protein>
<proteinExistence type="predicted"/>
<evidence type="ECO:0000256" key="1">
    <source>
        <dbReference type="SAM" id="MobiDB-lite"/>
    </source>
</evidence>
<dbReference type="EMBL" id="GBXM01050354">
    <property type="protein sequence ID" value="JAH58223.1"/>
    <property type="molecule type" value="Transcribed_RNA"/>
</dbReference>
<reference evidence="2" key="2">
    <citation type="journal article" date="2015" name="Fish Shellfish Immunol.">
        <title>Early steps in the European eel (Anguilla anguilla)-Vibrio vulnificus interaction in the gills: Role of the RtxA13 toxin.</title>
        <authorList>
            <person name="Callol A."/>
            <person name="Pajuelo D."/>
            <person name="Ebbesson L."/>
            <person name="Teles M."/>
            <person name="MacKenzie S."/>
            <person name="Amaro C."/>
        </authorList>
    </citation>
    <scope>NUCLEOTIDE SEQUENCE</scope>
</reference>
<evidence type="ECO:0000313" key="2">
    <source>
        <dbReference type="EMBL" id="JAH58223.1"/>
    </source>
</evidence>
<dbReference type="AlphaFoldDB" id="A0A0E9TZT8"/>
<sequence>MCLLSRLSACRIRALQCTEVRRTCPPAPQSARRASPLRQVRPEP</sequence>
<reference evidence="2" key="1">
    <citation type="submission" date="2014-11" db="EMBL/GenBank/DDBJ databases">
        <authorList>
            <person name="Amaro Gonzalez C."/>
        </authorList>
    </citation>
    <scope>NUCLEOTIDE SEQUENCE</scope>
</reference>
<name>A0A0E9TZT8_ANGAN</name>
<feature type="region of interest" description="Disordered" evidence="1">
    <location>
        <begin position="23"/>
        <end position="44"/>
    </location>
</feature>
<accession>A0A0E9TZT8</accession>